<organism evidence="3">
    <name type="scientific">Gongylonema pulchrum</name>
    <dbReference type="NCBI Taxonomy" id="637853"/>
    <lineage>
        <taxon>Eukaryota</taxon>
        <taxon>Metazoa</taxon>
        <taxon>Ecdysozoa</taxon>
        <taxon>Nematoda</taxon>
        <taxon>Chromadorea</taxon>
        <taxon>Rhabditida</taxon>
        <taxon>Spirurina</taxon>
        <taxon>Spiruromorpha</taxon>
        <taxon>Spiruroidea</taxon>
        <taxon>Gongylonematidae</taxon>
        <taxon>Gongylonema</taxon>
    </lineage>
</organism>
<dbReference type="AlphaFoldDB" id="A0A183DUG7"/>
<reference evidence="1 2" key="2">
    <citation type="submission" date="2018-11" db="EMBL/GenBank/DDBJ databases">
        <authorList>
            <consortium name="Pathogen Informatics"/>
        </authorList>
    </citation>
    <scope>NUCLEOTIDE SEQUENCE [LARGE SCALE GENOMIC DNA]</scope>
</reference>
<name>A0A183DUG7_9BILA</name>
<reference evidence="3" key="1">
    <citation type="submission" date="2016-06" db="UniProtKB">
        <authorList>
            <consortium name="WormBaseParasite"/>
        </authorList>
    </citation>
    <scope>IDENTIFICATION</scope>
</reference>
<evidence type="ECO:0000313" key="3">
    <source>
        <dbReference type="WBParaSite" id="GPUH_0001237201-mRNA-1"/>
    </source>
</evidence>
<proteinExistence type="predicted"/>
<sequence length="59" mass="7010">MINVKNRLQKIRTTTAQFKYIPNADNPAYIATRGTTVKKLQSSWLWWNGLEWISREQNE</sequence>
<dbReference type="OrthoDB" id="5872779at2759"/>
<dbReference type="WBParaSite" id="GPUH_0001237201-mRNA-1">
    <property type="protein sequence ID" value="GPUH_0001237201-mRNA-1"/>
    <property type="gene ID" value="GPUH_0001237201"/>
</dbReference>
<dbReference type="Proteomes" id="UP000271098">
    <property type="component" value="Unassembled WGS sequence"/>
</dbReference>
<evidence type="ECO:0000313" key="1">
    <source>
        <dbReference type="EMBL" id="VDN20313.1"/>
    </source>
</evidence>
<accession>A0A183DUG7</accession>
<evidence type="ECO:0000313" key="2">
    <source>
        <dbReference type="Proteomes" id="UP000271098"/>
    </source>
</evidence>
<protein>
    <submittedName>
        <fullName evidence="3">Phage protein</fullName>
    </submittedName>
</protein>
<gene>
    <name evidence="1" type="ORF">GPUH_LOCUS12358</name>
</gene>
<keyword evidence="2" id="KW-1185">Reference proteome</keyword>
<dbReference type="EMBL" id="UYRT01079255">
    <property type="protein sequence ID" value="VDN20313.1"/>
    <property type="molecule type" value="Genomic_DNA"/>
</dbReference>